<protein>
    <submittedName>
        <fullName evidence="1">Uncharacterized protein</fullName>
    </submittedName>
</protein>
<dbReference type="AlphaFoldDB" id="A0AAW1JXW8"/>
<evidence type="ECO:0000313" key="1">
    <source>
        <dbReference type="EMBL" id="KAK9709538.1"/>
    </source>
</evidence>
<dbReference type="EMBL" id="JASPKY010000307">
    <property type="protein sequence ID" value="KAK9709538.1"/>
    <property type="molecule type" value="Genomic_DNA"/>
</dbReference>
<proteinExistence type="predicted"/>
<accession>A0AAW1JXW8</accession>
<dbReference type="Proteomes" id="UP001458880">
    <property type="component" value="Unassembled WGS sequence"/>
</dbReference>
<sequence length="134" mass="15393">MHVNTSTSLTVKRATLIRFKTKILSRNPVGGAQTIRLHHFKIITHTTKQFPGRCKTGTRFKCIHGGTTTRRYDDYSSNEIRIVRPTYRIINPLSLYDSGRTLPPGELREELGYGLERALPVEHFTVRNLRGRVM</sequence>
<organism evidence="1 2">
    <name type="scientific">Popillia japonica</name>
    <name type="common">Japanese beetle</name>
    <dbReference type="NCBI Taxonomy" id="7064"/>
    <lineage>
        <taxon>Eukaryota</taxon>
        <taxon>Metazoa</taxon>
        <taxon>Ecdysozoa</taxon>
        <taxon>Arthropoda</taxon>
        <taxon>Hexapoda</taxon>
        <taxon>Insecta</taxon>
        <taxon>Pterygota</taxon>
        <taxon>Neoptera</taxon>
        <taxon>Endopterygota</taxon>
        <taxon>Coleoptera</taxon>
        <taxon>Polyphaga</taxon>
        <taxon>Scarabaeiformia</taxon>
        <taxon>Scarabaeidae</taxon>
        <taxon>Rutelinae</taxon>
        <taxon>Popillia</taxon>
    </lineage>
</organism>
<name>A0AAW1JXW8_POPJA</name>
<keyword evidence="2" id="KW-1185">Reference proteome</keyword>
<evidence type="ECO:0000313" key="2">
    <source>
        <dbReference type="Proteomes" id="UP001458880"/>
    </source>
</evidence>
<gene>
    <name evidence="1" type="ORF">QE152_g26549</name>
</gene>
<comment type="caution">
    <text evidence="1">The sequence shown here is derived from an EMBL/GenBank/DDBJ whole genome shotgun (WGS) entry which is preliminary data.</text>
</comment>
<reference evidence="1 2" key="1">
    <citation type="journal article" date="2024" name="BMC Genomics">
        <title>De novo assembly and annotation of Popillia japonica's genome with initial clues to its potential as an invasive pest.</title>
        <authorList>
            <person name="Cucini C."/>
            <person name="Boschi S."/>
            <person name="Funari R."/>
            <person name="Cardaioli E."/>
            <person name="Iannotti N."/>
            <person name="Marturano G."/>
            <person name="Paoli F."/>
            <person name="Bruttini M."/>
            <person name="Carapelli A."/>
            <person name="Frati F."/>
            <person name="Nardi F."/>
        </authorList>
    </citation>
    <scope>NUCLEOTIDE SEQUENCE [LARGE SCALE GENOMIC DNA]</scope>
    <source>
        <strain evidence="1">DMR45628</strain>
    </source>
</reference>